<dbReference type="InterPro" id="IPR012340">
    <property type="entry name" value="NA-bd_OB-fold"/>
</dbReference>
<dbReference type="Gene3D" id="2.40.50.140">
    <property type="entry name" value="Nucleic acid-binding proteins"/>
    <property type="match status" value="1"/>
</dbReference>
<dbReference type="RefSeq" id="WP_120240667.1">
    <property type="nucleotide sequence ID" value="NZ_CANNFL010000018.1"/>
</dbReference>
<evidence type="ECO:0000259" key="7">
    <source>
        <dbReference type="Pfam" id="PF24961"/>
    </source>
</evidence>
<reference evidence="8 9" key="1">
    <citation type="submission" date="2018-09" db="EMBL/GenBank/DDBJ databases">
        <title>Genomic Encyclopedia of Archaeal and Bacterial Type Strains, Phase II (KMG-II): from individual species to whole genera.</title>
        <authorList>
            <person name="Goeker M."/>
        </authorList>
    </citation>
    <scope>NUCLEOTIDE SEQUENCE [LARGE SCALE GENOMIC DNA]</scope>
    <source>
        <strain evidence="8 9">DSM 21950</strain>
    </source>
</reference>
<feature type="transmembrane region" description="Helical" evidence="5">
    <location>
        <begin position="54"/>
        <end position="73"/>
    </location>
</feature>
<dbReference type="EMBL" id="RAPQ01000010">
    <property type="protein sequence ID" value="RKD99904.1"/>
    <property type="molecule type" value="Genomic_DNA"/>
</dbReference>
<proteinExistence type="predicted"/>
<evidence type="ECO:0000256" key="2">
    <source>
        <dbReference type="ARBA" id="ARBA00022692"/>
    </source>
</evidence>
<dbReference type="Pfam" id="PF01957">
    <property type="entry name" value="NfeD"/>
    <property type="match status" value="1"/>
</dbReference>
<dbReference type="PANTHER" id="PTHR33507">
    <property type="entry name" value="INNER MEMBRANE PROTEIN YBBJ"/>
    <property type="match status" value="1"/>
</dbReference>
<dbReference type="AlphaFoldDB" id="A0A419WWN2"/>
<protein>
    <submittedName>
        <fullName evidence="8">NfeD-like partner-binding protein</fullName>
    </submittedName>
</protein>
<dbReference type="Pfam" id="PF24961">
    <property type="entry name" value="NfeD_membrane"/>
    <property type="match status" value="1"/>
</dbReference>
<name>A0A419WWN2_9BACT</name>
<dbReference type="Proteomes" id="UP000284531">
    <property type="component" value="Unassembled WGS sequence"/>
</dbReference>
<evidence type="ECO:0000256" key="5">
    <source>
        <dbReference type="SAM" id="Phobius"/>
    </source>
</evidence>
<dbReference type="InterPro" id="IPR002810">
    <property type="entry name" value="NfeD-like_C"/>
</dbReference>
<comment type="caution">
    <text evidence="8">The sequence shown here is derived from an EMBL/GenBank/DDBJ whole genome shotgun (WGS) entry which is preliminary data.</text>
</comment>
<evidence type="ECO:0000256" key="3">
    <source>
        <dbReference type="ARBA" id="ARBA00022989"/>
    </source>
</evidence>
<keyword evidence="4 5" id="KW-0472">Membrane</keyword>
<feature type="domain" description="NfeD integral membrane" evidence="7">
    <location>
        <begin position="4"/>
        <end position="73"/>
    </location>
</feature>
<accession>A0A419WWN2</accession>
<evidence type="ECO:0000256" key="1">
    <source>
        <dbReference type="ARBA" id="ARBA00004141"/>
    </source>
</evidence>
<evidence type="ECO:0000259" key="6">
    <source>
        <dbReference type="Pfam" id="PF01957"/>
    </source>
</evidence>
<organism evidence="8 9">
    <name type="scientific">Marinifilum flexuosum</name>
    <dbReference type="NCBI Taxonomy" id="1117708"/>
    <lineage>
        <taxon>Bacteria</taxon>
        <taxon>Pseudomonadati</taxon>
        <taxon>Bacteroidota</taxon>
        <taxon>Bacteroidia</taxon>
        <taxon>Marinilabiliales</taxon>
        <taxon>Marinifilaceae</taxon>
    </lineage>
</organism>
<evidence type="ECO:0000256" key="4">
    <source>
        <dbReference type="ARBA" id="ARBA00023136"/>
    </source>
</evidence>
<dbReference type="PANTHER" id="PTHR33507:SF3">
    <property type="entry name" value="INNER MEMBRANE PROTEIN YBBJ"/>
    <property type="match status" value="1"/>
</dbReference>
<comment type="subcellular location">
    <subcellularLocation>
        <location evidence="1">Membrane</location>
        <topology evidence="1">Multi-pass membrane protein</topology>
    </subcellularLocation>
</comment>
<dbReference type="InterPro" id="IPR052165">
    <property type="entry name" value="Membrane_assoc_protease"/>
</dbReference>
<dbReference type="InterPro" id="IPR056739">
    <property type="entry name" value="NfeD_membrane"/>
</dbReference>
<feature type="domain" description="NfeD-like C-terminal" evidence="6">
    <location>
        <begin position="101"/>
        <end position="153"/>
    </location>
</feature>
<dbReference type="GO" id="GO:0005886">
    <property type="term" value="C:plasma membrane"/>
    <property type="evidence" value="ECO:0007669"/>
    <property type="project" value="TreeGrafter"/>
</dbReference>
<evidence type="ECO:0000313" key="9">
    <source>
        <dbReference type="Proteomes" id="UP000284531"/>
    </source>
</evidence>
<dbReference type="OrthoDB" id="1120520at2"/>
<keyword evidence="2 5" id="KW-0812">Transmembrane</keyword>
<keyword evidence="3 5" id="KW-1133">Transmembrane helix</keyword>
<sequence>MTALIIVLLILLGVLLLLLEFLVIPGITLAAIGGVLMIGGGIYLAYDHYGNTIGHLTVLATIIFCGISLVLALKSNTWNKIMLKAEVDSKVEKLEDEKINVGDQGICLSRLAPMGKIKINKTVVEAKSTGAYIDEKSKVEVIGLMDKIVIVKPI</sequence>
<gene>
    <name evidence="8" type="ORF">BXY64_2889</name>
</gene>
<keyword evidence="9" id="KW-1185">Reference proteome</keyword>
<evidence type="ECO:0000313" key="8">
    <source>
        <dbReference type="EMBL" id="RKD99904.1"/>
    </source>
</evidence>